<dbReference type="EMBL" id="KK686610">
    <property type="protein sequence ID" value="KFQ14854.1"/>
    <property type="molecule type" value="Genomic_DNA"/>
</dbReference>
<reference evidence="3 4" key="1">
    <citation type="submission" date="2014-04" db="EMBL/GenBank/DDBJ databases">
        <title>Genome evolution of avian class.</title>
        <authorList>
            <person name="Zhang G."/>
            <person name="Li C."/>
        </authorList>
    </citation>
    <scope>NUCLEOTIDE SEQUENCE [LARGE SCALE GENOMIC DNA]</scope>
    <source>
        <strain evidence="3">BGI_N330</strain>
    </source>
</reference>
<dbReference type="InterPro" id="IPR036497">
    <property type="entry name" value="GLTP_sf"/>
</dbReference>
<sequence length="322" mass="36120">QIKHAVLSSHNTTERQMELNPCENGSVKAEINHQEQTLTKSLECLNLETNEGSSDVSVEDNTAEDLAGIKEDGDNKSQAVESCGAHKLLQSERNSLSGLTLCEEDRNDNDSPTFFSVMSNRFSDIELREEEGIPTEEFLESCYAIVPVLDKLGPTVFAPVKMDFVGNIKKINQKFITNREEFDTLQKIVLHEVNAGVAQVRNSATEALLWLKRGLKFLKGFLTEVKNGEKNIQTALNNAYGKTLRQHHGWVVRGVFALALRAAPTYEDFVAALSVEECDPHEETFYKGMQRDLNIYLPAMEKQLNILDTLYEVHGLESDEVV</sequence>
<evidence type="ECO:0000313" key="4">
    <source>
        <dbReference type="Proteomes" id="UP000053001"/>
    </source>
</evidence>
<dbReference type="GO" id="GO:0005829">
    <property type="term" value="C:cytosol"/>
    <property type="evidence" value="ECO:0007669"/>
    <property type="project" value="TreeGrafter"/>
</dbReference>
<dbReference type="Gene3D" id="1.10.3520.10">
    <property type="entry name" value="Glycolipid transfer protein"/>
    <property type="match status" value="1"/>
</dbReference>
<keyword evidence="1" id="KW-0813">Transport</keyword>
<dbReference type="FunFam" id="1.10.3520.10:FF:000001">
    <property type="entry name" value="Pleckstrin domain-containing family A member 8"/>
    <property type="match status" value="1"/>
</dbReference>
<protein>
    <submittedName>
        <fullName evidence="3">Pleckstrin homology domain-containing family A member 8</fullName>
    </submittedName>
</protein>
<dbReference type="Pfam" id="PF08718">
    <property type="entry name" value="GLTP"/>
    <property type="match status" value="1"/>
</dbReference>
<dbReference type="AlphaFoldDB" id="A0A091QZR0"/>
<feature type="non-terminal residue" evidence="3">
    <location>
        <position position="1"/>
    </location>
</feature>
<keyword evidence="4" id="KW-1185">Reference proteome</keyword>
<dbReference type="Proteomes" id="UP000053001">
    <property type="component" value="Unassembled WGS sequence"/>
</dbReference>
<dbReference type="InterPro" id="IPR014830">
    <property type="entry name" value="Glycolipid_transfer_prot_dom"/>
</dbReference>
<gene>
    <name evidence="3" type="ORF">N330_02410</name>
</gene>
<organism evidence="3 4">
    <name type="scientific">Leptosomus discolor</name>
    <name type="common">Madagascar cuckoo roller</name>
    <name type="synonym">Cuculus discolor</name>
    <dbReference type="NCBI Taxonomy" id="188344"/>
    <lineage>
        <taxon>Eukaryota</taxon>
        <taxon>Metazoa</taxon>
        <taxon>Chordata</taxon>
        <taxon>Craniata</taxon>
        <taxon>Vertebrata</taxon>
        <taxon>Euteleostomi</taxon>
        <taxon>Archelosauria</taxon>
        <taxon>Archosauria</taxon>
        <taxon>Dinosauria</taxon>
        <taxon>Saurischia</taxon>
        <taxon>Theropoda</taxon>
        <taxon>Coelurosauria</taxon>
        <taxon>Aves</taxon>
        <taxon>Neognathae</taxon>
        <taxon>Neoaves</taxon>
        <taxon>Telluraves</taxon>
        <taxon>Coraciimorphae</taxon>
        <taxon>Coraciiformes</taxon>
        <taxon>Leptosomidae</taxon>
        <taxon>Leptosomus</taxon>
    </lineage>
</organism>
<feature type="domain" description="Glycolipid transfer protein" evidence="2">
    <location>
        <begin position="133"/>
        <end position="274"/>
    </location>
</feature>
<name>A0A091QZR0_LEPDC</name>
<dbReference type="PANTHER" id="PTHR10219">
    <property type="entry name" value="GLYCOLIPID TRANSFER PROTEIN-RELATED"/>
    <property type="match status" value="1"/>
</dbReference>
<dbReference type="PhylomeDB" id="A0A091QZR0"/>
<evidence type="ECO:0000256" key="1">
    <source>
        <dbReference type="ARBA" id="ARBA00022448"/>
    </source>
</evidence>
<dbReference type="GO" id="GO:1902387">
    <property type="term" value="F:ceramide 1-phosphate binding"/>
    <property type="evidence" value="ECO:0007669"/>
    <property type="project" value="TreeGrafter"/>
</dbReference>
<evidence type="ECO:0000259" key="2">
    <source>
        <dbReference type="Pfam" id="PF08718"/>
    </source>
</evidence>
<proteinExistence type="predicted"/>
<dbReference type="SUPFAM" id="SSF110004">
    <property type="entry name" value="Glycolipid transfer protein, GLTP"/>
    <property type="match status" value="1"/>
</dbReference>
<dbReference type="PANTHER" id="PTHR10219:SF25">
    <property type="entry name" value="PLECKSTRIN HOMOLOGY DOMAIN-CONTAINING FAMILY A MEMBER 8"/>
    <property type="match status" value="1"/>
</dbReference>
<evidence type="ECO:0000313" key="3">
    <source>
        <dbReference type="EMBL" id="KFQ14854.1"/>
    </source>
</evidence>
<dbReference type="GO" id="GO:1902388">
    <property type="term" value="F:ceramide 1-phosphate transfer activity"/>
    <property type="evidence" value="ECO:0007669"/>
    <property type="project" value="TreeGrafter"/>
</dbReference>
<feature type="non-terminal residue" evidence="3">
    <location>
        <position position="322"/>
    </location>
</feature>
<dbReference type="GO" id="GO:0016020">
    <property type="term" value="C:membrane"/>
    <property type="evidence" value="ECO:0007669"/>
    <property type="project" value="TreeGrafter"/>
</dbReference>
<accession>A0A091QZR0</accession>